<protein>
    <submittedName>
        <fullName evidence="2">Uncharacterized protein</fullName>
    </submittedName>
</protein>
<gene>
    <name evidence="1" type="ORF">MNBD_NITROSPINAE03-345</name>
    <name evidence="2" type="ORF">MNBD_NITROSPINAE04-500</name>
</gene>
<dbReference type="EMBL" id="UOGA01000068">
    <property type="protein sequence ID" value="VAX16445.1"/>
    <property type="molecule type" value="Genomic_DNA"/>
</dbReference>
<organism evidence="2">
    <name type="scientific">hydrothermal vent metagenome</name>
    <dbReference type="NCBI Taxonomy" id="652676"/>
    <lineage>
        <taxon>unclassified sequences</taxon>
        <taxon>metagenomes</taxon>
        <taxon>ecological metagenomes</taxon>
    </lineage>
</organism>
<accession>A0A3B1CCP4</accession>
<dbReference type="EMBL" id="UOGB01000049">
    <property type="protein sequence ID" value="VAX16281.1"/>
    <property type="molecule type" value="Genomic_DNA"/>
</dbReference>
<feature type="non-terminal residue" evidence="2">
    <location>
        <position position="1"/>
    </location>
</feature>
<evidence type="ECO:0000313" key="1">
    <source>
        <dbReference type="EMBL" id="VAX16281.1"/>
    </source>
</evidence>
<dbReference type="AlphaFoldDB" id="A0A3B1CCP4"/>
<name>A0A3B1CCP4_9ZZZZ</name>
<sequence>WARQILGADFSASADETDDEQALLETQSVVA</sequence>
<reference evidence="2" key="1">
    <citation type="submission" date="2018-06" db="EMBL/GenBank/DDBJ databases">
        <authorList>
            <person name="Zhirakovskaya E."/>
        </authorList>
    </citation>
    <scope>NUCLEOTIDE SEQUENCE</scope>
</reference>
<evidence type="ECO:0000313" key="2">
    <source>
        <dbReference type="EMBL" id="VAX16445.1"/>
    </source>
</evidence>
<proteinExistence type="predicted"/>